<reference evidence="2 3" key="1">
    <citation type="journal article" date="2012" name="Genome Biol.">
        <title>Genome and low-iron response of an oceanic diatom adapted to chronic iron limitation.</title>
        <authorList>
            <person name="Lommer M."/>
            <person name="Specht M."/>
            <person name="Roy A.S."/>
            <person name="Kraemer L."/>
            <person name="Andreson R."/>
            <person name="Gutowska M.A."/>
            <person name="Wolf J."/>
            <person name="Bergner S.V."/>
            <person name="Schilhabel M.B."/>
            <person name="Klostermeier U.C."/>
            <person name="Beiko R.G."/>
            <person name="Rosenstiel P."/>
            <person name="Hippler M."/>
            <person name="Laroche J."/>
        </authorList>
    </citation>
    <scope>NUCLEOTIDE SEQUENCE [LARGE SCALE GENOMIC DNA]</scope>
    <source>
        <strain evidence="2 3">CCMP1005</strain>
    </source>
</reference>
<evidence type="ECO:0000256" key="1">
    <source>
        <dbReference type="SAM" id="MobiDB-lite"/>
    </source>
</evidence>
<comment type="caution">
    <text evidence="2">The sequence shown here is derived from an EMBL/GenBank/DDBJ whole genome shotgun (WGS) entry which is preliminary data.</text>
</comment>
<feature type="compositionally biased region" description="Basic and acidic residues" evidence="1">
    <location>
        <begin position="207"/>
        <end position="219"/>
    </location>
</feature>
<evidence type="ECO:0000313" key="3">
    <source>
        <dbReference type="Proteomes" id="UP000266841"/>
    </source>
</evidence>
<protein>
    <submittedName>
        <fullName evidence="2">Uncharacterized protein</fullName>
    </submittedName>
</protein>
<feature type="compositionally biased region" description="Polar residues" evidence="1">
    <location>
        <begin position="226"/>
        <end position="236"/>
    </location>
</feature>
<dbReference type="Proteomes" id="UP000266841">
    <property type="component" value="Unassembled WGS sequence"/>
</dbReference>
<proteinExistence type="predicted"/>
<feature type="region of interest" description="Disordered" evidence="1">
    <location>
        <begin position="318"/>
        <end position="342"/>
    </location>
</feature>
<gene>
    <name evidence="2" type="ORF">THAOC_31888</name>
</gene>
<keyword evidence="3" id="KW-1185">Reference proteome</keyword>
<sequence length="352" mass="39915">MDPIRPSGQEPKERCLEVRRATSAQCAKATTSPSMFGEEIDDDSCAFERSQAASSMYSMTSSIASYEIRKGMKDAIRYERHRRTTNEGKTQEEKEGQLREAFGTPVKRRDRMLHITEEGIDQLRHSIARSERENAMQRLDAVQQQMTQFHSLLDKLEELEASKEELAKSLIASRLELADSKSQNDHQKLALMRCEMDLKLAKAENAMLRKDNDRNENLSRQRRSQASRGERLSQSLRCGTRPNLITALLDKSLRSEIDEGTSSGDRRNMHSSSMTAMEAGRHEGFWGLTEEKSTDLDDQLRLDLLDIDDGGVDWGTPTTSITHRVPKRTPLPHHGNSRLSKAGDLTAKYFTT</sequence>
<dbReference type="AlphaFoldDB" id="K0RRJ9"/>
<dbReference type="EMBL" id="AGNL01044981">
    <property type="protein sequence ID" value="EJK49257.1"/>
    <property type="molecule type" value="Genomic_DNA"/>
</dbReference>
<organism evidence="2 3">
    <name type="scientific">Thalassiosira oceanica</name>
    <name type="common">Marine diatom</name>
    <dbReference type="NCBI Taxonomy" id="159749"/>
    <lineage>
        <taxon>Eukaryota</taxon>
        <taxon>Sar</taxon>
        <taxon>Stramenopiles</taxon>
        <taxon>Ochrophyta</taxon>
        <taxon>Bacillariophyta</taxon>
        <taxon>Coscinodiscophyceae</taxon>
        <taxon>Thalassiosirophycidae</taxon>
        <taxon>Thalassiosirales</taxon>
        <taxon>Thalassiosiraceae</taxon>
        <taxon>Thalassiosira</taxon>
    </lineage>
</organism>
<name>K0RRJ9_THAOC</name>
<feature type="region of interest" description="Disordered" evidence="1">
    <location>
        <begin position="207"/>
        <end position="236"/>
    </location>
</feature>
<evidence type="ECO:0000313" key="2">
    <source>
        <dbReference type="EMBL" id="EJK49257.1"/>
    </source>
</evidence>
<accession>K0RRJ9</accession>